<comment type="caution">
    <text evidence="2">The sequence shown here is derived from an EMBL/GenBank/DDBJ whole genome shotgun (WGS) entry which is preliminary data.</text>
</comment>
<name>A0AAN8KB73_PATCE</name>
<dbReference type="EMBL" id="JAZGQO010000003">
    <property type="protein sequence ID" value="KAK6189015.1"/>
    <property type="molecule type" value="Genomic_DNA"/>
</dbReference>
<accession>A0AAN8KB73</accession>
<keyword evidence="3" id="KW-1185">Reference proteome</keyword>
<gene>
    <name evidence="2" type="ORF">SNE40_005068</name>
</gene>
<keyword evidence="1" id="KW-0472">Membrane</keyword>
<evidence type="ECO:0000256" key="1">
    <source>
        <dbReference type="SAM" id="Phobius"/>
    </source>
</evidence>
<dbReference type="AlphaFoldDB" id="A0AAN8KB73"/>
<evidence type="ECO:0000313" key="2">
    <source>
        <dbReference type="EMBL" id="KAK6189015.1"/>
    </source>
</evidence>
<keyword evidence="1" id="KW-0812">Transmembrane</keyword>
<sequence>METLYCPVNVVYVVVGILLLSVPVGCDVQDNKTVGPNSDTVTASATIVNAYYFYKLAGLDMKRMFNEAQNNTQLQNKIVEAVSPLNKTFVEDAIARNNTEVVLDKVCELINNSPLLQSYLTPRDTRQHDCGSTGACMTVSYFLLGMFGVYHIIF</sequence>
<proteinExistence type="predicted"/>
<protein>
    <submittedName>
        <fullName evidence="2">Uncharacterized protein</fullName>
    </submittedName>
</protein>
<dbReference type="Proteomes" id="UP001347796">
    <property type="component" value="Unassembled WGS sequence"/>
</dbReference>
<evidence type="ECO:0000313" key="3">
    <source>
        <dbReference type="Proteomes" id="UP001347796"/>
    </source>
</evidence>
<organism evidence="2 3">
    <name type="scientific">Patella caerulea</name>
    <name type="common">Rayed Mediterranean limpet</name>
    <dbReference type="NCBI Taxonomy" id="87958"/>
    <lineage>
        <taxon>Eukaryota</taxon>
        <taxon>Metazoa</taxon>
        <taxon>Spiralia</taxon>
        <taxon>Lophotrochozoa</taxon>
        <taxon>Mollusca</taxon>
        <taxon>Gastropoda</taxon>
        <taxon>Patellogastropoda</taxon>
        <taxon>Patelloidea</taxon>
        <taxon>Patellidae</taxon>
        <taxon>Patella</taxon>
    </lineage>
</organism>
<keyword evidence="1" id="KW-1133">Transmembrane helix</keyword>
<reference evidence="2 3" key="1">
    <citation type="submission" date="2024-01" db="EMBL/GenBank/DDBJ databases">
        <title>The genome of the rayed Mediterranean limpet Patella caerulea (Linnaeus, 1758).</title>
        <authorList>
            <person name="Anh-Thu Weber A."/>
            <person name="Halstead-Nussloch G."/>
        </authorList>
    </citation>
    <scope>NUCLEOTIDE SEQUENCE [LARGE SCALE GENOMIC DNA]</scope>
    <source>
        <strain evidence="2">AATW-2023a</strain>
        <tissue evidence="2">Whole specimen</tissue>
    </source>
</reference>
<feature type="transmembrane region" description="Helical" evidence="1">
    <location>
        <begin position="133"/>
        <end position="153"/>
    </location>
</feature>